<dbReference type="GO" id="GO:0006089">
    <property type="term" value="P:lactate metabolic process"/>
    <property type="evidence" value="ECO:0007669"/>
    <property type="project" value="TreeGrafter"/>
</dbReference>
<sequence>MKVTIVGPGKVGMILAYTLVMRGSAREIVLIGNNRRKAEGEAMDLMHAQAFMKIPVKVRAGDLEDAANSEVIAICASVPMAHDFGDRNSLAVGNAEMMKRILPVLAQSSPNAKLLMVSNPVDVLSYQAEKLTGFPPERVMGTGTLVDSMRFRELLSSAVSIHAGDVRAYIFGEHGEHQFAAMSVAQAGGEKLDDTPERRALCDVAKAAGIEVFRKKGNTCYAIGQSASYVIESILLDQKRTIPLSVAIDGYLGVKDVYLSIPVVIGKAGIERKLQPQLSELEIEQFHLAAKSVRSVIDSIM</sequence>
<evidence type="ECO:0000256" key="4">
    <source>
        <dbReference type="PIRSR" id="PIRSR000102-3"/>
    </source>
</evidence>
<dbReference type="InterPro" id="IPR036291">
    <property type="entry name" value="NAD(P)-bd_dom_sf"/>
</dbReference>
<dbReference type="Gene3D" id="3.90.110.10">
    <property type="entry name" value="Lactate dehydrogenase/glycoside hydrolase, family 4, C-terminal"/>
    <property type="match status" value="1"/>
</dbReference>
<feature type="binding site" evidence="4">
    <location>
        <begin position="7"/>
        <end position="12"/>
    </location>
    <ligand>
        <name>NAD(+)</name>
        <dbReference type="ChEBI" id="CHEBI:57540"/>
    </ligand>
</feature>
<reference evidence="8" key="1">
    <citation type="submission" date="2021-01" db="EMBL/GenBank/DDBJ databases">
        <title>Modified the classification status of verrucomicrobia.</title>
        <authorList>
            <person name="Feng X."/>
        </authorList>
    </citation>
    <scope>NUCLEOTIDE SEQUENCE</scope>
    <source>
        <strain evidence="8">KCTC 22041</strain>
    </source>
</reference>
<feature type="active site" description="Proton acceptor" evidence="3">
    <location>
        <position position="174"/>
    </location>
</feature>
<dbReference type="Pfam" id="PF00056">
    <property type="entry name" value="Ldh_1_N"/>
    <property type="match status" value="1"/>
</dbReference>
<dbReference type="PIRSF" id="PIRSF000102">
    <property type="entry name" value="Lac_mal_DH"/>
    <property type="match status" value="1"/>
</dbReference>
<comment type="similarity">
    <text evidence="5">Belongs to the LDH/MDH superfamily.</text>
</comment>
<keyword evidence="1 5" id="KW-0560">Oxidoreductase</keyword>
<dbReference type="AlphaFoldDB" id="A0A934S9B8"/>
<evidence type="ECO:0000256" key="3">
    <source>
        <dbReference type="PIRSR" id="PIRSR000102-1"/>
    </source>
</evidence>
<dbReference type="SUPFAM" id="SSF56327">
    <property type="entry name" value="LDH C-terminal domain-like"/>
    <property type="match status" value="1"/>
</dbReference>
<dbReference type="PRINTS" id="PR00086">
    <property type="entry name" value="LLDHDRGNASE"/>
</dbReference>
<comment type="caution">
    <text evidence="8">The sequence shown here is derived from an EMBL/GenBank/DDBJ whole genome shotgun (WGS) entry which is preliminary data.</text>
</comment>
<evidence type="ECO:0000256" key="1">
    <source>
        <dbReference type="ARBA" id="ARBA00023002"/>
    </source>
</evidence>
<proteinExistence type="inferred from homology"/>
<accession>A0A934S9B8</accession>
<dbReference type="PANTHER" id="PTHR43128:SF16">
    <property type="entry name" value="L-LACTATE DEHYDROGENASE"/>
    <property type="match status" value="1"/>
</dbReference>
<dbReference type="InterPro" id="IPR001236">
    <property type="entry name" value="Lactate/malate_DH_N"/>
</dbReference>
<feature type="domain" description="Lactate/malate dehydrogenase N-terminal" evidence="6">
    <location>
        <begin position="1"/>
        <end position="141"/>
    </location>
</feature>
<name>A0A934S9B8_9BACT</name>
<feature type="binding site" evidence="4">
    <location>
        <begin position="117"/>
        <end position="119"/>
    </location>
    <ligand>
        <name>NAD(+)</name>
        <dbReference type="ChEBI" id="CHEBI:57540"/>
    </ligand>
</feature>
<organism evidence="8 9">
    <name type="scientific">Luteolibacter pohnpeiensis</name>
    <dbReference type="NCBI Taxonomy" id="454153"/>
    <lineage>
        <taxon>Bacteria</taxon>
        <taxon>Pseudomonadati</taxon>
        <taxon>Verrucomicrobiota</taxon>
        <taxon>Verrucomicrobiia</taxon>
        <taxon>Verrucomicrobiales</taxon>
        <taxon>Verrucomicrobiaceae</taxon>
        <taxon>Luteolibacter</taxon>
    </lineage>
</organism>
<dbReference type="EMBL" id="JAENIJ010000026">
    <property type="protein sequence ID" value="MBK1883740.1"/>
    <property type="molecule type" value="Genomic_DNA"/>
</dbReference>
<evidence type="ECO:0000259" key="7">
    <source>
        <dbReference type="Pfam" id="PF02866"/>
    </source>
</evidence>
<evidence type="ECO:0000259" key="6">
    <source>
        <dbReference type="Pfam" id="PF00056"/>
    </source>
</evidence>
<evidence type="ECO:0000313" key="9">
    <source>
        <dbReference type="Proteomes" id="UP000603141"/>
    </source>
</evidence>
<dbReference type="GO" id="GO:0004459">
    <property type="term" value="F:L-lactate dehydrogenase (NAD+) activity"/>
    <property type="evidence" value="ECO:0007669"/>
    <property type="project" value="TreeGrafter"/>
</dbReference>
<dbReference type="InterPro" id="IPR015955">
    <property type="entry name" value="Lactate_DH/Glyco_Ohase_4_C"/>
</dbReference>
<protein>
    <recommendedName>
        <fullName evidence="10">Lactate dehydrogenase</fullName>
    </recommendedName>
</protein>
<feature type="domain" description="Lactate/malate dehydrogenase C-terminal" evidence="7">
    <location>
        <begin position="144"/>
        <end position="299"/>
    </location>
</feature>
<dbReference type="SUPFAM" id="SSF51735">
    <property type="entry name" value="NAD(P)-binding Rossmann-fold domains"/>
    <property type="match status" value="1"/>
</dbReference>
<dbReference type="InterPro" id="IPR022383">
    <property type="entry name" value="Lactate/malate_DH_C"/>
</dbReference>
<keyword evidence="2 4" id="KW-0520">NAD</keyword>
<evidence type="ECO:0008006" key="10">
    <source>
        <dbReference type="Google" id="ProtNLM"/>
    </source>
</evidence>
<evidence type="ECO:0000256" key="2">
    <source>
        <dbReference type="ARBA" id="ARBA00023027"/>
    </source>
</evidence>
<dbReference type="PANTHER" id="PTHR43128">
    <property type="entry name" value="L-2-HYDROXYCARBOXYLATE DEHYDROGENASE (NAD(P)(+))"/>
    <property type="match status" value="1"/>
</dbReference>
<feature type="binding site" evidence="4">
    <location>
        <position position="94"/>
    </location>
    <ligand>
        <name>NAD(+)</name>
        <dbReference type="ChEBI" id="CHEBI:57540"/>
    </ligand>
</feature>
<dbReference type="RefSeq" id="WP_200272189.1">
    <property type="nucleotide sequence ID" value="NZ_JAENIJ010000026.1"/>
</dbReference>
<dbReference type="InterPro" id="IPR001557">
    <property type="entry name" value="L-lactate/malate_DH"/>
</dbReference>
<dbReference type="Gene3D" id="3.40.50.720">
    <property type="entry name" value="NAD(P)-binding Rossmann-like Domain"/>
    <property type="match status" value="1"/>
</dbReference>
<evidence type="ECO:0000256" key="5">
    <source>
        <dbReference type="RuleBase" id="RU003369"/>
    </source>
</evidence>
<evidence type="ECO:0000313" key="8">
    <source>
        <dbReference type="EMBL" id="MBK1883740.1"/>
    </source>
</evidence>
<gene>
    <name evidence="8" type="ORF">JIN85_15080</name>
</gene>
<dbReference type="Pfam" id="PF02866">
    <property type="entry name" value="Ldh_1_C"/>
    <property type="match status" value="1"/>
</dbReference>
<dbReference type="Proteomes" id="UP000603141">
    <property type="component" value="Unassembled WGS sequence"/>
</dbReference>
<keyword evidence="9" id="KW-1185">Reference proteome</keyword>